<reference evidence="3" key="1">
    <citation type="submission" date="2024-07" db="EMBL/GenBank/DDBJ databases">
        <title>Two chromosome-level genome assemblies of Korean endemic species Abeliophyllum distichum and Forsythia ovata (Oleaceae).</title>
        <authorList>
            <person name="Jang H."/>
        </authorList>
    </citation>
    <scope>NUCLEOTIDE SEQUENCE [LARGE SCALE GENOMIC DNA]</scope>
</reference>
<feature type="region of interest" description="Disordered" evidence="1">
    <location>
        <begin position="1"/>
        <end position="64"/>
    </location>
</feature>
<evidence type="ECO:0000313" key="3">
    <source>
        <dbReference type="Proteomes" id="UP001604336"/>
    </source>
</evidence>
<feature type="compositionally biased region" description="Basic and acidic residues" evidence="1">
    <location>
        <begin position="53"/>
        <end position="64"/>
    </location>
</feature>
<evidence type="ECO:0000256" key="1">
    <source>
        <dbReference type="SAM" id="MobiDB-lite"/>
    </source>
</evidence>
<dbReference type="AlphaFoldDB" id="A0ABD1PQ67"/>
<feature type="compositionally biased region" description="Polar residues" evidence="1">
    <location>
        <begin position="35"/>
        <end position="45"/>
    </location>
</feature>
<comment type="caution">
    <text evidence="2">The sequence shown here is derived from an EMBL/GenBank/DDBJ whole genome shotgun (WGS) entry which is preliminary data.</text>
</comment>
<keyword evidence="3" id="KW-1185">Reference proteome</keyword>
<accession>A0ABD1PQ67</accession>
<proteinExistence type="predicted"/>
<feature type="region of interest" description="Disordered" evidence="1">
    <location>
        <begin position="116"/>
        <end position="136"/>
    </location>
</feature>
<evidence type="ECO:0000313" key="2">
    <source>
        <dbReference type="EMBL" id="KAL2466051.1"/>
    </source>
</evidence>
<protein>
    <submittedName>
        <fullName evidence="2">Uncharacterized protein</fullName>
    </submittedName>
</protein>
<organism evidence="2 3">
    <name type="scientific">Abeliophyllum distichum</name>
    <dbReference type="NCBI Taxonomy" id="126358"/>
    <lineage>
        <taxon>Eukaryota</taxon>
        <taxon>Viridiplantae</taxon>
        <taxon>Streptophyta</taxon>
        <taxon>Embryophyta</taxon>
        <taxon>Tracheophyta</taxon>
        <taxon>Spermatophyta</taxon>
        <taxon>Magnoliopsida</taxon>
        <taxon>eudicotyledons</taxon>
        <taxon>Gunneridae</taxon>
        <taxon>Pentapetalae</taxon>
        <taxon>asterids</taxon>
        <taxon>lamiids</taxon>
        <taxon>Lamiales</taxon>
        <taxon>Oleaceae</taxon>
        <taxon>Forsythieae</taxon>
        <taxon>Abeliophyllum</taxon>
    </lineage>
</organism>
<dbReference type="Proteomes" id="UP001604336">
    <property type="component" value="Unassembled WGS sequence"/>
</dbReference>
<feature type="compositionally biased region" description="Polar residues" evidence="1">
    <location>
        <begin position="13"/>
        <end position="24"/>
    </location>
</feature>
<gene>
    <name evidence="2" type="ORF">Adt_41902</name>
</gene>
<sequence>MVAHGGAKGNFPRMSNQGRQTGLWNQGYKAEVNEVTPTKSKTISEVSAPKPQYDNHDTEECPDVRATVDKMMENRYKPTRRSQMGQHSYPWPMNYAYNRGQGRRTRGEGYHLVQRVPQKVNQERPNAQHPAVQPPI</sequence>
<name>A0ABD1PQ67_9LAMI</name>
<dbReference type="EMBL" id="JBFOLK010000013">
    <property type="protein sequence ID" value="KAL2466051.1"/>
    <property type="molecule type" value="Genomic_DNA"/>
</dbReference>